<dbReference type="GO" id="GO:0016491">
    <property type="term" value="F:oxidoreductase activity"/>
    <property type="evidence" value="ECO:0007669"/>
    <property type="project" value="UniProtKB-KW"/>
</dbReference>
<dbReference type="InterPro" id="IPR020471">
    <property type="entry name" value="AKR"/>
</dbReference>
<organism evidence="3 4">
    <name type="scientific">Paenibacillus protaetiae</name>
    <dbReference type="NCBI Taxonomy" id="2509456"/>
    <lineage>
        <taxon>Bacteria</taxon>
        <taxon>Bacillati</taxon>
        <taxon>Bacillota</taxon>
        <taxon>Bacilli</taxon>
        <taxon>Bacillales</taxon>
        <taxon>Paenibacillaceae</taxon>
        <taxon>Paenibacillus</taxon>
    </lineage>
</organism>
<keyword evidence="4" id="KW-1185">Reference proteome</keyword>
<feature type="domain" description="NADP-dependent oxidoreductase" evidence="2">
    <location>
        <begin position="5"/>
        <end position="305"/>
    </location>
</feature>
<protein>
    <submittedName>
        <fullName evidence="3">Aldo/keto reductase</fullName>
    </submittedName>
</protein>
<dbReference type="Gene3D" id="3.20.20.100">
    <property type="entry name" value="NADP-dependent oxidoreductase domain"/>
    <property type="match status" value="1"/>
</dbReference>
<dbReference type="InterPro" id="IPR036812">
    <property type="entry name" value="NAD(P)_OxRdtase_dom_sf"/>
</dbReference>
<dbReference type="EMBL" id="CP035492">
    <property type="protein sequence ID" value="QAY68443.1"/>
    <property type="molecule type" value="Genomic_DNA"/>
</dbReference>
<name>A0A4P6F1C6_9BACL</name>
<dbReference type="AlphaFoldDB" id="A0A4P6F1C6"/>
<sequence length="312" mass="34563">MLLSPLGLGTWQFSSGKGLIGKYWSPLEEELVQQIIKLSLEGGVNWFDTAEAYGGGESERVLAAALNKLEPLSAGASIATKWWPLLRSASHIPKTIDIRLQKLQGRPIDLYQIHQPFSFSKVSSEMKQMAKLAEAGKISHIGVSNFSAKQMYEADRTLRQFGLRLASNQVKYNLLDRRIERNGVLQAARELGCAIIAYSPLEQGLLTGKFHKNAELLSELSPLRKRAGGIKPSVLKRTQPLIDQLEQLADLYDVSPTQIALNWLIHSQGDTVFAIPGASKPHHAREIAEAMNFRLTEDELLELSDISALLAK</sequence>
<dbReference type="Proteomes" id="UP000293568">
    <property type="component" value="Chromosome"/>
</dbReference>
<dbReference type="OrthoDB" id="9773828at2"/>
<dbReference type="InterPro" id="IPR023210">
    <property type="entry name" value="NADP_OxRdtase_dom"/>
</dbReference>
<dbReference type="PRINTS" id="PR00069">
    <property type="entry name" value="ALDKETRDTASE"/>
</dbReference>
<dbReference type="KEGG" id="pprt:ET464_10210"/>
<dbReference type="PANTHER" id="PTHR43364:SF4">
    <property type="entry name" value="NAD(P)-LINKED OXIDOREDUCTASE SUPERFAMILY PROTEIN"/>
    <property type="match status" value="1"/>
</dbReference>
<evidence type="ECO:0000256" key="1">
    <source>
        <dbReference type="ARBA" id="ARBA00023002"/>
    </source>
</evidence>
<gene>
    <name evidence="3" type="ORF">ET464_10210</name>
</gene>
<keyword evidence="1" id="KW-0560">Oxidoreductase</keyword>
<dbReference type="PANTHER" id="PTHR43364">
    <property type="entry name" value="NADH-SPECIFIC METHYLGLYOXAL REDUCTASE-RELATED"/>
    <property type="match status" value="1"/>
</dbReference>
<proteinExistence type="predicted"/>
<reference evidence="3 4" key="1">
    <citation type="submission" date="2019-01" db="EMBL/GenBank/DDBJ databases">
        <title>Genome sequencing of strain FW100M-2.</title>
        <authorList>
            <person name="Heo J."/>
            <person name="Kim S.-J."/>
            <person name="Kim J.-S."/>
            <person name="Hong S.-B."/>
            <person name="Kwon S.-W."/>
        </authorList>
    </citation>
    <scope>NUCLEOTIDE SEQUENCE [LARGE SCALE GENOMIC DNA]</scope>
    <source>
        <strain evidence="3 4">FW100M-2</strain>
    </source>
</reference>
<evidence type="ECO:0000313" key="3">
    <source>
        <dbReference type="EMBL" id="QAY68443.1"/>
    </source>
</evidence>
<evidence type="ECO:0000313" key="4">
    <source>
        <dbReference type="Proteomes" id="UP000293568"/>
    </source>
</evidence>
<evidence type="ECO:0000259" key="2">
    <source>
        <dbReference type="Pfam" id="PF00248"/>
    </source>
</evidence>
<dbReference type="Pfam" id="PF00248">
    <property type="entry name" value="Aldo_ket_red"/>
    <property type="match status" value="1"/>
</dbReference>
<dbReference type="SUPFAM" id="SSF51430">
    <property type="entry name" value="NAD(P)-linked oxidoreductase"/>
    <property type="match status" value="1"/>
</dbReference>
<accession>A0A4P6F1C6</accession>
<dbReference type="InterPro" id="IPR050523">
    <property type="entry name" value="AKR_Detox_Biosynth"/>
</dbReference>